<proteinExistence type="predicted"/>
<evidence type="ECO:0000256" key="1">
    <source>
        <dbReference type="ARBA" id="ARBA00022679"/>
    </source>
</evidence>
<dbReference type="Gene3D" id="3.40.630.30">
    <property type="match status" value="1"/>
</dbReference>
<evidence type="ECO:0000259" key="3">
    <source>
        <dbReference type="PROSITE" id="PS51186"/>
    </source>
</evidence>
<dbReference type="PROSITE" id="PS51186">
    <property type="entry name" value="GNAT"/>
    <property type="match status" value="1"/>
</dbReference>
<evidence type="ECO:0000256" key="2">
    <source>
        <dbReference type="ARBA" id="ARBA00023315"/>
    </source>
</evidence>
<feature type="domain" description="N-acetyltransferase" evidence="3">
    <location>
        <begin position="132"/>
        <end position="294"/>
    </location>
</feature>
<gene>
    <name evidence="4" type="ORF">DY023_09720</name>
</gene>
<dbReference type="GO" id="GO:0016747">
    <property type="term" value="F:acyltransferase activity, transferring groups other than amino-acyl groups"/>
    <property type="evidence" value="ECO:0007669"/>
    <property type="project" value="InterPro"/>
</dbReference>
<keyword evidence="5" id="KW-1185">Reference proteome</keyword>
<dbReference type="InterPro" id="IPR050680">
    <property type="entry name" value="YpeA/RimI_acetyltransf"/>
</dbReference>
<evidence type="ECO:0000313" key="5">
    <source>
        <dbReference type="Proteomes" id="UP000262172"/>
    </source>
</evidence>
<sequence>MSWNRVSDPEQRGVLISAAVGRVYAARSAAERRDIPVPELDSGEIWQTDDGTVTVWTIPGDGEVVLADVDGPTIAWPILDDLAAQAGWSGIWHFSSFAEGTEMAALAAAGDARRVATKMRVSVSEVPAPAGIRLVPMGEDDFAAYRAVADEDYAQERFASGAEPTIEDSRRVAAEQMAELLPDGPRTPGHRLWTVRDSVGERVGILWVHVGEDAAFIYDISLDESRRGQGLGTQALRAAAEQTAAAGLDVLALNVFGSNDGARRLYAREGYRETEALWSVPIGRHSRTVSADRP</sequence>
<accession>A0A371NUP0</accession>
<reference evidence="4 5" key="1">
    <citation type="submission" date="2018-08" db="EMBL/GenBank/DDBJ databases">
        <title>Isolation, diversity and antifungal activity of Actinobacteria from cow dung.</title>
        <authorList>
            <person name="Ling L."/>
        </authorList>
    </citation>
    <scope>NUCLEOTIDE SEQUENCE [LARGE SCALE GENOMIC DNA]</scope>
    <source>
        <strain evidence="4 5">NEAU-LLE</strain>
    </source>
</reference>
<keyword evidence="1 4" id="KW-0808">Transferase</keyword>
<dbReference type="OrthoDB" id="3381976at2"/>
<dbReference type="InterPro" id="IPR000182">
    <property type="entry name" value="GNAT_dom"/>
</dbReference>
<keyword evidence="2" id="KW-0012">Acyltransferase</keyword>
<evidence type="ECO:0000313" key="4">
    <source>
        <dbReference type="EMBL" id="REJ05509.1"/>
    </source>
</evidence>
<dbReference type="InterPro" id="IPR016181">
    <property type="entry name" value="Acyl_CoA_acyltransferase"/>
</dbReference>
<organism evidence="4 5">
    <name type="scientific">Microbacterium bovistercoris</name>
    <dbReference type="NCBI Taxonomy" id="2293570"/>
    <lineage>
        <taxon>Bacteria</taxon>
        <taxon>Bacillati</taxon>
        <taxon>Actinomycetota</taxon>
        <taxon>Actinomycetes</taxon>
        <taxon>Micrococcales</taxon>
        <taxon>Microbacteriaceae</taxon>
        <taxon>Microbacterium</taxon>
    </lineage>
</organism>
<dbReference type="EMBL" id="QUAB01000041">
    <property type="protein sequence ID" value="REJ05509.1"/>
    <property type="molecule type" value="Genomic_DNA"/>
</dbReference>
<dbReference type="AlphaFoldDB" id="A0A371NUP0"/>
<dbReference type="Pfam" id="PF00583">
    <property type="entry name" value="Acetyltransf_1"/>
    <property type="match status" value="1"/>
</dbReference>
<name>A0A371NUP0_9MICO</name>
<dbReference type="Proteomes" id="UP000262172">
    <property type="component" value="Unassembled WGS sequence"/>
</dbReference>
<dbReference type="PANTHER" id="PTHR43420">
    <property type="entry name" value="ACETYLTRANSFERASE"/>
    <property type="match status" value="1"/>
</dbReference>
<protein>
    <submittedName>
        <fullName evidence="4">GNAT family N-acetyltransferase</fullName>
    </submittedName>
</protein>
<dbReference type="SUPFAM" id="SSF55729">
    <property type="entry name" value="Acyl-CoA N-acyltransferases (Nat)"/>
    <property type="match status" value="1"/>
</dbReference>
<dbReference type="RefSeq" id="WP_116242132.1">
    <property type="nucleotide sequence ID" value="NZ_QUAB01000041.1"/>
</dbReference>
<comment type="caution">
    <text evidence="4">The sequence shown here is derived from an EMBL/GenBank/DDBJ whole genome shotgun (WGS) entry which is preliminary data.</text>
</comment>